<dbReference type="InterPro" id="IPR043133">
    <property type="entry name" value="GTP-CH-I_C/QueF"/>
</dbReference>
<dbReference type="PANTHER" id="PTHR42844:SF1">
    <property type="entry name" value="DIHYDRONEOPTERIN ALDOLASE 1-RELATED"/>
    <property type="match status" value="1"/>
</dbReference>
<gene>
    <name evidence="9" type="ORF">EZS27_029957</name>
</gene>
<dbReference type="InterPro" id="IPR006157">
    <property type="entry name" value="FolB_dom"/>
</dbReference>
<comment type="similarity">
    <text evidence="3">Belongs to the DHNA family.</text>
</comment>
<dbReference type="NCBIfam" id="TIGR00526">
    <property type="entry name" value="folB_dom"/>
    <property type="match status" value="1"/>
</dbReference>
<accession>A0A5J4QES6</accession>
<dbReference type="SMART" id="SM00905">
    <property type="entry name" value="FolB"/>
    <property type="match status" value="1"/>
</dbReference>
<dbReference type="NCBIfam" id="TIGR00525">
    <property type="entry name" value="folB"/>
    <property type="match status" value="1"/>
</dbReference>
<feature type="domain" description="Dihydroneopterin aldolase/epimerase" evidence="8">
    <location>
        <begin position="6"/>
        <end position="118"/>
    </location>
</feature>
<evidence type="ECO:0000256" key="3">
    <source>
        <dbReference type="ARBA" id="ARBA00005708"/>
    </source>
</evidence>
<dbReference type="AlphaFoldDB" id="A0A5J4QES6"/>
<protein>
    <recommendedName>
        <fullName evidence="4">dihydroneopterin aldolase</fullName>
        <ecNumber evidence="4">4.1.2.25</ecNumber>
    </recommendedName>
    <alternativeName>
        <fullName evidence="7">7,8-dihydroneopterin aldolase</fullName>
    </alternativeName>
</protein>
<reference evidence="9" key="1">
    <citation type="submission" date="2019-03" db="EMBL/GenBank/DDBJ databases">
        <title>Single cell metagenomics reveals metabolic interactions within the superorganism composed of flagellate Streblomastix strix and complex community of Bacteroidetes bacteria on its surface.</title>
        <authorList>
            <person name="Treitli S.C."/>
            <person name="Kolisko M."/>
            <person name="Husnik F."/>
            <person name="Keeling P."/>
            <person name="Hampl V."/>
        </authorList>
    </citation>
    <scope>NUCLEOTIDE SEQUENCE</scope>
    <source>
        <strain evidence="9">STM</strain>
    </source>
</reference>
<dbReference type="InterPro" id="IPR006156">
    <property type="entry name" value="Dihydroneopterin_aldolase"/>
</dbReference>
<dbReference type="Gene3D" id="3.30.1130.10">
    <property type="match status" value="1"/>
</dbReference>
<comment type="catalytic activity">
    <reaction evidence="1">
        <text>7,8-dihydroneopterin = 6-hydroxymethyl-7,8-dihydropterin + glycolaldehyde</text>
        <dbReference type="Rhea" id="RHEA:10540"/>
        <dbReference type="ChEBI" id="CHEBI:17001"/>
        <dbReference type="ChEBI" id="CHEBI:17071"/>
        <dbReference type="ChEBI" id="CHEBI:44841"/>
        <dbReference type="EC" id="4.1.2.25"/>
    </reaction>
</comment>
<evidence type="ECO:0000256" key="2">
    <source>
        <dbReference type="ARBA" id="ARBA00005013"/>
    </source>
</evidence>
<evidence type="ECO:0000259" key="8">
    <source>
        <dbReference type="SMART" id="SM00905"/>
    </source>
</evidence>
<organism evidence="9">
    <name type="scientific">termite gut metagenome</name>
    <dbReference type="NCBI Taxonomy" id="433724"/>
    <lineage>
        <taxon>unclassified sequences</taxon>
        <taxon>metagenomes</taxon>
        <taxon>organismal metagenomes</taxon>
    </lineage>
</organism>
<keyword evidence="6 9" id="KW-0456">Lyase</keyword>
<dbReference type="PANTHER" id="PTHR42844">
    <property type="entry name" value="DIHYDRONEOPTERIN ALDOLASE 1-RELATED"/>
    <property type="match status" value="1"/>
</dbReference>
<dbReference type="SUPFAM" id="SSF55620">
    <property type="entry name" value="Tetrahydrobiopterin biosynthesis enzymes-like"/>
    <property type="match status" value="1"/>
</dbReference>
<comment type="caution">
    <text evidence="9">The sequence shown here is derived from an EMBL/GenBank/DDBJ whole genome shotgun (WGS) entry which is preliminary data.</text>
</comment>
<sequence>MISTHIFLKNAIFYANHGVLPQETKVGNTYIINIRLKIDLTTAIETDKLINTVSYAEVYNILKEEMSIPSKLLEHVCGRIVRRLFCDFPAIEEIELKLAKQNPPMGADIHSSGVEIHCKKE</sequence>
<evidence type="ECO:0000256" key="6">
    <source>
        <dbReference type="ARBA" id="ARBA00023239"/>
    </source>
</evidence>
<dbReference type="EMBL" id="SNRY01003646">
    <property type="protein sequence ID" value="KAA6320247.1"/>
    <property type="molecule type" value="Genomic_DNA"/>
</dbReference>
<evidence type="ECO:0000256" key="4">
    <source>
        <dbReference type="ARBA" id="ARBA00013043"/>
    </source>
</evidence>
<evidence type="ECO:0000313" key="9">
    <source>
        <dbReference type="EMBL" id="KAA6320247.1"/>
    </source>
</evidence>
<proteinExistence type="inferred from homology"/>
<evidence type="ECO:0000256" key="7">
    <source>
        <dbReference type="ARBA" id="ARBA00032903"/>
    </source>
</evidence>
<dbReference type="GO" id="GO:0004150">
    <property type="term" value="F:dihydroneopterin aldolase activity"/>
    <property type="evidence" value="ECO:0007669"/>
    <property type="project" value="UniProtKB-EC"/>
</dbReference>
<dbReference type="Pfam" id="PF02152">
    <property type="entry name" value="FolB"/>
    <property type="match status" value="1"/>
</dbReference>
<evidence type="ECO:0000256" key="5">
    <source>
        <dbReference type="ARBA" id="ARBA00022909"/>
    </source>
</evidence>
<dbReference type="EC" id="4.1.2.25" evidence="4"/>
<keyword evidence="5" id="KW-0289">Folate biosynthesis</keyword>
<dbReference type="GO" id="GO:0005737">
    <property type="term" value="C:cytoplasm"/>
    <property type="evidence" value="ECO:0007669"/>
    <property type="project" value="TreeGrafter"/>
</dbReference>
<comment type="pathway">
    <text evidence="2">Cofactor biosynthesis; tetrahydrofolate biosynthesis; 2-amino-4-hydroxy-6-hydroxymethyl-7,8-dihydropteridine diphosphate from 7,8-dihydroneopterin triphosphate: step 3/4.</text>
</comment>
<evidence type="ECO:0000256" key="1">
    <source>
        <dbReference type="ARBA" id="ARBA00001353"/>
    </source>
</evidence>
<name>A0A5J4QES6_9ZZZZ</name>
<dbReference type="GO" id="GO:0046656">
    <property type="term" value="P:folic acid biosynthetic process"/>
    <property type="evidence" value="ECO:0007669"/>
    <property type="project" value="UniProtKB-KW"/>
</dbReference>